<dbReference type="PANTHER" id="PTHR21432:SF20">
    <property type="entry name" value="ACETYL-COA HYDROLASE"/>
    <property type="match status" value="1"/>
</dbReference>
<dbReference type="InterPro" id="IPR026888">
    <property type="entry name" value="AcetylCoA_hyd_C"/>
</dbReference>
<gene>
    <name evidence="2" type="ORF">M0638_16240</name>
</gene>
<dbReference type="AlphaFoldDB" id="A0A9X1Y868"/>
<dbReference type="InterPro" id="IPR037171">
    <property type="entry name" value="NagB/RpiA_transferase-like"/>
</dbReference>
<dbReference type="PANTHER" id="PTHR21432">
    <property type="entry name" value="ACETYL-COA HYDROLASE-RELATED"/>
    <property type="match status" value="1"/>
</dbReference>
<dbReference type="GO" id="GO:0008775">
    <property type="term" value="F:acetate CoA-transferase activity"/>
    <property type="evidence" value="ECO:0007669"/>
    <property type="project" value="InterPro"/>
</dbReference>
<evidence type="ECO:0000313" key="3">
    <source>
        <dbReference type="Proteomes" id="UP001139516"/>
    </source>
</evidence>
<dbReference type="Gene3D" id="3.30.750.70">
    <property type="entry name" value="4-hydroxybutyrate coenzyme like domains"/>
    <property type="match status" value="1"/>
</dbReference>
<accession>A0A9X1Y868</accession>
<comment type="caution">
    <text evidence="2">The sequence shown here is derived from an EMBL/GenBank/DDBJ whole genome shotgun (WGS) entry which is preliminary data.</text>
</comment>
<dbReference type="InterPro" id="IPR038460">
    <property type="entry name" value="AcetylCoA_hyd_C_sf"/>
</dbReference>
<name>A0A9X1Y868_9PROT</name>
<feature type="domain" description="Acetyl-CoA hydrolase/transferase C-terminal" evidence="1">
    <location>
        <begin position="264"/>
        <end position="413"/>
    </location>
</feature>
<dbReference type="Gene3D" id="3.40.1080.20">
    <property type="entry name" value="Acetyl-CoA hydrolase/transferase C-terminal domain"/>
    <property type="match status" value="1"/>
</dbReference>
<protein>
    <submittedName>
        <fullName evidence="2">4-hydroxybutyrate CoA-transferase</fullName>
    </submittedName>
</protein>
<dbReference type="EMBL" id="JALPRX010000071">
    <property type="protein sequence ID" value="MCK8785929.1"/>
    <property type="molecule type" value="Genomic_DNA"/>
</dbReference>
<organism evidence="2 3">
    <name type="scientific">Roseomonas acroporae</name>
    <dbReference type="NCBI Taxonomy" id="2937791"/>
    <lineage>
        <taxon>Bacteria</taxon>
        <taxon>Pseudomonadati</taxon>
        <taxon>Pseudomonadota</taxon>
        <taxon>Alphaproteobacteria</taxon>
        <taxon>Acetobacterales</taxon>
        <taxon>Roseomonadaceae</taxon>
        <taxon>Roseomonas</taxon>
    </lineage>
</organism>
<sequence length="420" mass="43024">MQRLDPAAPALRGLIRPGDRILWGQAAGEPPTLVEALVDQRAALGGVSVLLGTGLAATLRPEHADHIAMQGIGGLGTTRALANAGVLDILPLHGGQVGRMLAEGRLRCDVALLMLPPAGPDGAHSLGCTVDYMDMAVAQARTVIAEVSPRVPCTLGHAAIPAARLDAVLETDRAPLGTRPPRIGEAGRRIAAHVAALVADSSTIQVGLGELPEAILDGFAAHRDLGLHSGIFGDAAMRLLRAGVLTNARKPIDAGVSVATTAVGTAALYDFVHRNPAVALRPCGYTHADAVLARLPRLVAINAAAEVDLTGQVNAEQAGRAVVGGIGGQADFARAASRSPGGCSVIALPALASTGGTRIVHRLSGPVTTPRADVDVVVTEHGAADLRGCGLAERRRRLIGIAAPECREALERAVREEGEA</sequence>
<dbReference type="Gene3D" id="3.40.1080.10">
    <property type="entry name" value="Glutaconate Coenzyme A-transferase"/>
    <property type="match status" value="1"/>
</dbReference>
<reference evidence="2" key="1">
    <citation type="submission" date="2022-04" db="EMBL/GenBank/DDBJ databases">
        <title>Roseomonas acroporae sp. nov., isolated from coral Acropora digitifera.</title>
        <authorList>
            <person name="Sun H."/>
        </authorList>
    </citation>
    <scope>NUCLEOTIDE SEQUENCE</scope>
    <source>
        <strain evidence="2">NAR14</strain>
    </source>
</reference>
<evidence type="ECO:0000259" key="1">
    <source>
        <dbReference type="Pfam" id="PF13336"/>
    </source>
</evidence>
<dbReference type="InterPro" id="IPR046433">
    <property type="entry name" value="ActCoA_hydro"/>
</dbReference>
<keyword evidence="3" id="KW-1185">Reference proteome</keyword>
<dbReference type="GO" id="GO:0006083">
    <property type="term" value="P:acetate metabolic process"/>
    <property type="evidence" value="ECO:0007669"/>
    <property type="project" value="InterPro"/>
</dbReference>
<dbReference type="Proteomes" id="UP001139516">
    <property type="component" value="Unassembled WGS sequence"/>
</dbReference>
<evidence type="ECO:0000313" key="2">
    <source>
        <dbReference type="EMBL" id="MCK8785929.1"/>
    </source>
</evidence>
<proteinExistence type="predicted"/>
<dbReference type="SUPFAM" id="SSF100950">
    <property type="entry name" value="NagB/RpiA/CoA transferase-like"/>
    <property type="match status" value="2"/>
</dbReference>
<dbReference type="Pfam" id="PF13336">
    <property type="entry name" value="AcetylCoA_hyd_C"/>
    <property type="match status" value="1"/>
</dbReference>
<dbReference type="RefSeq" id="WP_248668049.1">
    <property type="nucleotide sequence ID" value="NZ_JALPRX010000071.1"/>
</dbReference>